<dbReference type="PANTHER" id="PTHR24366:SF96">
    <property type="entry name" value="LEUCINE RICH REPEAT CONTAINING 53"/>
    <property type="match status" value="1"/>
</dbReference>
<keyword evidence="1" id="KW-0433">Leucine-rich repeat</keyword>
<dbReference type="EMBL" id="JARQZJ010000034">
    <property type="protein sequence ID" value="KAK9875816.1"/>
    <property type="molecule type" value="Genomic_DNA"/>
</dbReference>
<evidence type="ECO:0000256" key="4">
    <source>
        <dbReference type="ARBA" id="ARBA00023157"/>
    </source>
</evidence>
<dbReference type="InterPro" id="IPR007110">
    <property type="entry name" value="Ig-like_dom"/>
</dbReference>
<feature type="signal peptide" evidence="7">
    <location>
        <begin position="1"/>
        <end position="19"/>
    </location>
</feature>
<keyword evidence="3" id="KW-0677">Repeat</keyword>
<dbReference type="SUPFAM" id="SSF52058">
    <property type="entry name" value="L domain-like"/>
    <property type="match status" value="1"/>
</dbReference>
<dbReference type="PROSITE" id="PS51450">
    <property type="entry name" value="LRR"/>
    <property type="match status" value="1"/>
</dbReference>
<dbReference type="PANTHER" id="PTHR24366">
    <property type="entry name" value="IG(IMMUNOGLOBULIN) AND LRR(LEUCINE RICH REPEAT) DOMAINS"/>
    <property type="match status" value="1"/>
</dbReference>
<dbReference type="FunFam" id="3.80.10.10:FF:000082">
    <property type="entry name" value="Leucine-rich repeat-containing 24"/>
    <property type="match status" value="1"/>
</dbReference>
<sequence length="732" mass="81533">MMITAVLSSMILATSICLGDQTVDWTKNCNRCKCVWSGGKKTADCTNLNLTNIPTDLSNEIREIDFSHNPMYGLGVKAFVKMKDVHKLKLQSCQLGSLDKTAFRELLLLIELDLSRNNLKEIDKDIFRDNKKLRILNLSFNKLNSLTSHLFHNLTQLQRIILNNNNISWMGESVFVNLPSLQHIDLGNNKLQRIVNDFTKDLRKFNSLNVEGNLWICDCKLEPFRNKTIKENWISTPTNCTEPPRLRGKSWSDPVVFACAPKISDPQSMTSIEASTANVTISCKAIGQPAPHVDWMTNGRIISKDPRQHIQKYVLSKSIDVDSAWNNLTIINVNSRDRGEYKCLAKNDGGVDEHNVTLIVSSGPISAGGGSIMQPIEGLIPVIIGVIVTLIFLIVIILLLLCWCRKPLPRNGADRKGGDNESSSEYINLHGQPDMEKSLITDVNPVVKPPRFVMPSPMGLNSGGTEVSDVKRNLLDNDSVYIGDDESRSSDFDQQSRRTENMLDLRHPYPPDLLPPFPHRTSQVSPAGSSASTVADTSRLPALHGPQSPLHSPYYDHIYRTLPHSRSHSPFIPVPPFVPRQGYVTIPRRPRQQSWSSEPPEIAQPLYDNLGVRSTATGSSMNSLNKADTPKANRMLPAIPTNCDPIAEHDSPPSASVTLPRNMNQKLSPSRTNWARANAEAFQSPDRRNSLSIFPASDQKLSKIPPRPPPKPKKNTPTRPLFEDEGEDGTEV</sequence>
<feature type="chain" id="PRO_5044002250" description="Ig-like domain-containing protein" evidence="7">
    <location>
        <begin position="20"/>
        <end position="732"/>
    </location>
</feature>
<protein>
    <recommendedName>
        <fullName evidence="8">Ig-like domain-containing protein</fullName>
    </recommendedName>
</protein>
<keyword evidence="10" id="KW-1185">Reference proteome</keyword>
<gene>
    <name evidence="9" type="ORF">WA026_009602</name>
</gene>
<name>A0AAW1TW68_9CUCU</name>
<feature type="compositionally biased region" description="Polar residues" evidence="5">
    <location>
        <begin position="521"/>
        <end position="536"/>
    </location>
</feature>
<dbReference type="InterPro" id="IPR013783">
    <property type="entry name" value="Ig-like_fold"/>
</dbReference>
<dbReference type="PROSITE" id="PS50835">
    <property type="entry name" value="IG_LIKE"/>
    <property type="match status" value="1"/>
</dbReference>
<keyword evidence="6" id="KW-0812">Transmembrane</keyword>
<evidence type="ECO:0000256" key="2">
    <source>
        <dbReference type="ARBA" id="ARBA00022729"/>
    </source>
</evidence>
<evidence type="ECO:0000256" key="5">
    <source>
        <dbReference type="SAM" id="MobiDB-lite"/>
    </source>
</evidence>
<dbReference type="InterPro" id="IPR003598">
    <property type="entry name" value="Ig_sub2"/>
</dbReference>
<dbReference type="InterPro" id="IPR032675">
    <property type="entry name" value="LRR_dom_sf"/>
</dbReference>
<keyword evidence="4" id="KW-1015">Disulfide bond</keyword>
<dbReference type="Gene3D" id="2.60.40.10">
    <property type="entry name" value="Immunoglobulins"/>
    <property type="match status" value="1"/>
</dbReference>
<evidence type="ECO:0000256" key="7">
    <source>
        <dbReference type="SAM" id="SignalP"/>
    </source>
</evidence>
<dbReference type="SMART" id="SM00369">
    <property type="entry name" value="LRR_TYP"/>
    <property type="match status" value="5"/>
</dbReference>
<feature type="compositionally biased region" description="Acidic residues" evidence="5">
    <location>
        <begin position="723"/>
        <end position="732"/>
    </location>
</feature>
<keyword evidence="6" id="KW-1133">Transmembrane helix</keyword>
<dbReference type="InterPro" id="IPR013098">
    <property type="entry name" value="Ig_I-set"/>
</dbReference>
<feature type="compositionally biased region" description="Basic and acidic residues" evidence="5">
    <location>
        <begin position="485"/>
        <end position="509"/>
    </location>
</feature>
<evidence type="ECO:0000256" key="1">
    <source>
        <dbReference type="ARBA" id="ARBA00022614"/>
    </source>
</evidence>
<dbReference type="InterPro" id="IPR036179">
    <property type="entry name" value="Ig-like_dom_sf"/>
</dbReference>
<dbReference type="Proteomes" id="UP001431783">
    <property type="component" value="Unassembled WGS sequence"/>
</dbReference>
<dbReference type="InterPro" id="IPR003599">
    <property type="entry name" value="Ig_sub"/>
</dbReference>
<dbReference type="InterPro" id="IPR001611">
    <property type="entry name" value="Leu-rich_rpt"/>
</dbReference>
<keyword evidence="6" id="KW-0472">Membrane</keyword>
<feature type="transmembrane region" description="Helical" evidence="6">
    <location>
        <begin position="379"/>
        <end position="403"/>
    </location>
</feature>
<feature type="region of interest" description="Disordered" evidence="5">
    <location>
        <begin position="642"/>
        <end position="732"/>
    </location>
</feature>
<organism evidence="9 10">
    <name type="scientific">Henosepilachna vigintioctopunctata</name>
    <dbReference type="NCBI Taxonomy" id="420089"/>
    <lineage>
        <taxon>Eukaryota</taxon>
        <taxon>Metazoa</taxon>
        <taxon>Ecdysozoa</taxon>
        <taxon>Arthropoda</taxon>
        <taxon>Hexapoda</taxon>
        <taxon>Insecta</taxon>
        <taxon>Pterygota</taxon>
        <taxon>Neoptera</taxon>
        <taxon>Endopterygota</taxon>
        <taxon>Coleoptera</taxon>
        <taxon>Polyphaga</taxon>
        <taxon>Cucujiformia</taxon>
        <taxon>Coccinelloidea</taxon>
        <taxon>Coccinellidae</taxon>
        <taxon>Epilachninae</taxon>
        <taxon>Epilachnini</taxon>
        <taxon>Henosepilachna</taxon>
    </lineage>
</organism>
<proteinExistence type="predicted"/>
<dbReference type="SMART" id="SM00409">
    <property type="entry name" value="IG"/>
    <property type="match status" value="1"/>
</dbReference>
<evidence type="ECO:0000313" key="10">
    <source>
        <dbReference type="Proteomes" id="UP001431783"/>
    </source>
</evidence>
<comment type="caution">
    <text evidence="9">The sequence shown here is derived from an EMBL/GenBank/DDBJ whole genome shotgun (WGS) entry which is preliminary data.</text>
</comment>
<evidence type="ECO:0000259" key="8">
    <source>
        <dbReference type="PROSITE" id="PS50835"/>
    </source>
</evidence>
<feature type="region of interest" description="Disordered" evidence="5">
    <location>
        <begin position="480"/>
        <end position="548"/>
    </location>
</feature>
<feature type="compositionally biased region" description="Polar residues" evidence="5">
    <location>
        <begin position="653"/>
        <end position="675"/>
    </location>
</feature>
<accession>A0AAW1TW68</accession>
<feature type="domain" description="Ig-like" evidence="8">
    <location>
        <begin position="261"/>
        <end position="357"/>
    </location>
</feature>
<dbReference type="InterPro" id="IPR003591">
    <property type="entry name" value="Leu-rich_rpt_typical-subtyp"/>
</dbReference>
<dbReference type="SMART" id="SM00408">
    <property type="entry name" value="IGc2"/>
    <property type="match status" value="1"/>
</dbReference>
<evidence type="ECO:0000313" key="9">
    <source>
        <dbReference type="EMBL" id="KAK9875816.1"/>
    </source>
</evidence>
<dbReference type="AlphaFoldDB" id="A0AAW1TW68"/>
<evidence type="ECO:0000256" key="3">
    <source>
        <dbReference type="ARBA" id="ARBA00022737"/>
    </source>
</evidence>
<dbReference type="Pfam" id="PF13855">
    <property type="entry name" value="LRR_8"/>
    <property type="match status" value="1"/>
</dbReference>
<reference evidence="9 10" key="1">
    <citation type="submission" date="2023-03" db="EMBL/GenBank/DDBJ databases">
        <title>Genome insight into feeding habits of ladybird beetles.</title>
        <authorList>
            <person name="Li H.-S."/>
            <person name="Huang Y.-H."/>
            <person name="Pang H."/>
        </authorList>
    </citation>
    <scope>NUCLEOTIDE SEQUENCE [LARGE SCALE GENOMIC DNA]</scope>
    <source>
        <strain evidence="9">SYSU_2023b</strain>
        <tissue evidence="9">Whole body</tissue>
    </source>
</reference>
<dbReference type="Pfam" id="PF07679">
    <property type="entry name" value="I-set"/>
    <property type="match status" value="1"/>
</dbReference>
<dbReference type="Gene3D" id="3.80.10.10">
    <property type="entry name" value="Ribonuclease Inhibitor"/>
    <property type="match status" value="2"/>
</dbReference>
<evidence type="ECO:0000256" key="6">
    <source>
        <dbReference type="SAM" id="Phobius"/>
    </source>
</evidence>
<dbReference type="SUPFAM" id="SSF48726">
    <property type="entry name" value="Immunoglobulin"/>
    <property type="match status" value="1"/>
</dbReference>
<keyword evidence="2 7" id="KW-0732">Signal</keyword>